<name>A0A976FPU5_BRELC</name>
<evidence type="ECO:0000259" key="2">
    <source>
        <dbReference type="PROSITE" id="PS50106"/>
    </source>
</evidence>
<feature type="compositionally biased region" description="Basic and acidic residues" evidence="1">
    <location>
        <begin position="649"/>
        <end position="658"/>
    </location>
</feature>
<feature type="region of interest" description="Disordered" evidence="1">
    <location>
        <begin position="141"/>
        <end position="170"/>
    </location>
</feature>
<dbReference type="RefSeq" id="XP_067820266.1">
    <property type="nucleotide sequence ID" value="XM_067959268.1"/>
</dbReference>
<feature type="compositionally biased region" description="Basic and acidic residues" evidence="1">
    <location>
        <begin position="414"/>
        <end position="423"/>
    </location>
</feature>
<feature type="compositionally biased region" description="Basic residues" evidence="1">
    <location>
        <begin position="152"/>
        <end position="165"/>
    </location>
</feature>
<organism evidence="3 4">
    <name type="scientific">Bremia lactucae</name>
    <name type="common">Lettuce downy mildew</name>
    <dbReference type="NCBI Taxonomy" id="4779"/>
    <lineage>
        <taxon>Eukaryota</taxon>
        <taxon>Sar</taxon>
        <taxon>Stramenopiles</taxon>
        <taxon>Oomycota</taxon>
        <taxon>Peronosporomycetes</taxon>
        <taxon>Peronosporales</taxon>
        <taxon>Peronosporaceae</taxon>
        <taxon>Bremia</taxon>
    </lineage>
</organism>
<dbReference type="KEGG" id="blac:94344939"/>
<dbReference type="EMBL" id="SHOA02000001">
    <property type="protein sequence ID" value="TDH70767.1"/>
    <property type="molecule type" value="Genomic_DNA"/>
</dbReference>
<dbReference type="OrthoDB" id="167111at2759"/>
<keyword evidence="4" id="KW-1185">Reference proteome</keyword>
<sequence length="1005" mass="113643">MARLLKPHAPTDATPLQDYLINWNAGPLGVVLQPELGADMPPVVVQLLPQPSVLKMAGVRIGDLLISINGKKTTRLGYHKVVRLLFKECLPMVLHFRSPEIQREDSSMDLIHPRSRSRTSSAIQFKPSLGIQEYNELKSQIDQNSTTEVQKPKPKSLKDKRKRRTKSEAEEKRLRKQYSVVWERCSLGISFRAYNAKVNVPCVDFISPHRGQGRGMERVCVNDVLVAINGEKTKVLGVEKVLRWLHIIEKPVVLRFHASSNRMTCPENTLLPQIPPKDVHRVPRPRRKTLPQQPEYELSPPRPPRRNNSMDLSFRPDLNHTNEEKNDHDVHDERKIVDEKEVGMDTIETEETITQSSKVLPTACIQSREDDVVVGDFRQEGLDTKAKWRRKDYRLYAENQSSCLSVLKPRTRSTSRDTCRRQESYQQAVRNPMLSAPKQENPTSKLDSLTCAKAAHVVAQARGKALEDCEFAGMPLLEIKDGTVQAKLMLIYAKACVAKQSFVEQSAKESQVPVNAATHFTSNRAQYLSYTILQNDPVDSKEFVSLTTDDGVSSEKQNELVEYNCPSILEGKSELMLEPTEGNGDESRQCLETVPKEDERRETLAVSSVTSVPDFIPLHSFFIQENGKLTERVVVSNPSSANPLMNCESSEKEAKDQANDTNGGFMMNEDERNECDAKETTGMYCNPSCANESEMVTNSASLADSIDELEDEHEDAEVFNADVASATNSHERELAASVASLDDLLDLPFKDPCFKSTAQRDFQDKETDQKGLETTNERSIHGRENEHTSLNDSVKLDQVYEEEMDQKEIAWDNALVKESFQEIRDVHDILKNHLTCHVLVKKKMIDEIQEILQSLQMELHFERHSTIAIGSAAISLPRVDTNRSLVGDCCYRCGFSGELAELEIARGVRELYCEECWELFFYSDEQESSLVLETNQNTMIETKPLSTDEDALDEALKYSFHDSMVTREDILNPWRNLQNRDAMSPSSSRDSNASSITGCASEVWL</sequence>
<dbReference type="PROSITE" id="PS50106">
    <property type="entry name" value="PDZ"/>
    <property type="match status" value="1"/>
</dbReference>
<dbReference type="InterPro" id="IPR036034">
    <property type="entry name" value="PDZ_sf"/>
</dbReference>
<dbReference type="InterPro" id="IPR001478">
    <property type="entry name" value="PDZ"/>
</dbReference>
<comment type="caution">
    <text evidence="3">The sequence shown here is derived from an EMBL/GenBank/DDBJ whole genome shotgun (WGS) entry which is preliminary data.</text>
</comment>
<evidence type="ECO:0000313" key="3">
    <source>
        <dbReference type="EMBL" id="TDH70767.1"/>
    </source>
</evidence>
<feature type="region of interest" description="Disordered" evidence="1">
    <location>
        <begin position="414"/>
        <end position="444"/>
    </location>
</feature>
<evidence type="ECO:0000313" key="4">
    <source>
        <dbReference type="Proteomes" id="UP000294530"/>
    </source>
</evidence>
<feature type="compositionally biased region" description="Basic and acidic residues" evidence="1">
    <location>
        <begin position="317"/>
        <end position="330"/>
    </location>
</feature>
<dbReference type="SMART" id="SM00228">
    <property type="entry name" value="PDZ"/>
    <property type="match status" value="1"/>
</dbReference>
<evidence type="ECO:0000256" key="1">
    <source>
        <dbReference type="SAM" id="MobiDB-lite"/>
    </source>
</evidence>
<dbReference type="GeneID" id="94344939"/>
<accession>A0A976FPU5</accession>
<feature type="region of interest" description="Disordered" evidence="1">
    <location>
        <begin position="644"/>
        <end position="668"/>
    </location>
</feature>
<dbReference type="SUPFAM" id="SSF50156">
    <property type="entry name" value="PDZ domain-like"/>
    <property type="match status" value="1"/>
</dbReference>
<feature type="compositionally biased region" description="Basic and acidic residues" evidence="1">
    <location>
        <begin position="761"/>
        <end position="788"/>
    </location>
</feature>
<reference evidence="3 4" key="1">
    <citation type="journal article" date="2021" name="Genome Biol.">
        <title>AFLAP: assembly-free linkage analysis pipeline using k-mers from genome sequencing data.</title>
        <authorList>
            <person name="Fletcher K."/>
            <person name="Zhang L."/>
            <person name="Gil J."/>
            <person name="Han R."/>
            <person name="Cavanaugh K."/>
            <person name="Michelmore R."/>
        </authorList>
    </citation>
    <scope>NUCLEOTIDE SEQUENCE [LARGE SCALE GENOMIC DNA]</scope>
    <source>
        <strain evidence="3 4">SF5</strain>
    </source>
</reference>
<protein>
    <recommendedName>
        <fullName evidence="2">PDZ domain-containing protein</fullName>
    </recommendedName>
</protein>
<feature type="domain" description="PDZ" evidence="2">
    <location>
        <begin position="26"/>
        <end position="85"/>
    </location>
</feature>
<feature type="compositionally biased region" description="Low complexity" evidence="1">
    <location>
        <begin position="984"/>
        <end position="995"/>
    </location>
</feature>
<feature type="region of interest" description="Disordered" evidence="1">
    <location>
        <begin position="758"/>
        <end position="788"/>
    </location>
</feature>
<feature type="region of interest" description="Disordered" evidence="1">
    <location>
        <begin position="266"/>
        <end position="330"/>
    </location>
</feature>
<gene>
    <name evidence="3" type="ORF">CCR75_001163</name>
</gene>
<proteinExistence type="predicted"/>
<feature type="region of interest" description="Disordered" evidence="1">
    <location>
        <begin position="981"/>
        <end position="1005"/>
    </location>
</feature>
<dbReference type="Proteomes" id="UP000294530">
    <property type="component" value="Unassembled WGS sequence"/>
</dbReference>
<dbReference type="AlphaFoldDB" id="A0A976FPU5"/>